<dbReference type="Pfam" id="PF01934">
    <property type="entry name" value="HepT-like"/>
    <property type="match status" value="1"/>
</dbReference>
<evidence type="ECO:0000256" key="3">
    <source>
        <dbReference type="ARBA" id="ARBA00022801"/>
    </source>
</evidence>
<evidence type="ECO:0000313" key="5">
    <source>
        <dbReference type="EMBL" id="MFD2699913.1"/>
    </source>
</evidence>
<dbReference type="Gene3D" id="1.20.120.580">
    <property type="entry name" value="bsu32300-like"/>
    <property type="match status" value="1"/>
</dbReference>
<comment type="similarity">
    <text evidence="4">Belongs to the HepT RNase toxin family.</text>
</comment>
<evidence type="ECO:0000256" key="1">
    <source>
        <dbReference type="ARBA" id="ARBA00022649"/>
    </source>
</evidence>
<dbReference type="EMBL" id="JBHUMJ010000002">
    <property type="protein sequence ID" value="MFD2699913.1"/>
    <property type="molecule type" value="Genomic_DNA"/>
</dbReference>
<name>A0ABW5SKZ2_9BACL</name>
<dbReference type="PANTHER" id="PTHR33397:SF5">
    <property type="entry name" value="RNASE YUTE-RELATED"/>
    <property type="match status" value="1"/>
</dbReference>
<reference evidence="6" key="1">
    <citation type="journal article" date="2019" name="Int. J. Syst. Evol. Microbiol.">
        <title>The Global Catalogue of Microorganisms (GCM) 10K type strain sequencing project: providing services to taxonomists for standard genome sequencing and annotation.</title>
        <authorList>
            <consortium name="The Broad Institute Genomics Platform"/>
            <consortium name="The Broad Institute Genome Sequencing Center for Infectious Disease"/>
            <person name="Wu L."/>
            <person name="Ma J."/>
        </authorList>
    </citation>
    <scope>NUCLEOTIDE SEQUENCE [LARGE SCALE GENOMIC DNA]</scope>
    <source>
        <strain evidence="6">KCTC 33849</strain>
    </source>
</reference>
<keyword evidence="2" id="KW-0540">Nuclease</keyword>
<organism evidence="5 6">
    <name type="scientific">Paenibacillus shunpengii</name>
    <dbReference type="NCBI Taxonomy" id="2054424"/>
    <lineage>
        <taxon>Bacteria</taxon>
        <taxon>Bacillati</taxon>
        <taxon>Bacillota</taxon>
        <taxon>Bacilli</taxon>
        <taxon>Bacillales</taxon>
        <taxon>Paenibacillaceae</taxon>
        <taxon>Paenibacillus</taxon>
    </lineage>
</organism>
<evidence type="ECO:0000256" key="4">
    <source>
        <dbReference type="ARBA" id="ARBA00024207"/>
    </source>
</evidence>
<accession>A0ABW5SKZ2</accession>
<keyword evidence="1" id="KW-1277">Toxin-antitoxin system</keyword>
<proteinExistence type="inferred from homology"/>
<protein>
    <submittedName>
        <fullName evidence="5">DUF86 domain-containing protein</fullName>
    </submittedName>
</protein>
<dbReference type="InterPro" id="IPR008201">
    <property type="entry name" value="HepT-like"/>
</dbReference>
<evidence type="ECO:0000256" key="2">
    <source>
        <dbReference type="ARBA" id="ARBA00022722"/>
    </source>
</evidence>
<sequence>MYYVNTDQIELRLSAIPEITAGLRHAQENWDGGIILGFVQERSLHLALEIVTDVGSYLIDGFILRDASSYEDIIEIVHEAGAFDEESYKLFMELVPLRKPLVQDYYAWDRTSLHKVTRTLPDVLDRFVDQIRLYLEKELGPFQQSRN</sequence>
<gene>
    <name evidence="5" type="ORF">ACFSVM_05500</name>
</gene>
<evidence type="ECO:0000313" key="6">
    <source>
        <dbReference type="Proteomes" id="UP001597540"/>
    </source>
</evidence>
<comment type="caution">
    <text evidence="5">The sequence shown here is derived from an EMBL/GenBank/DDBJ whole genome shotgun (WGS) entry which is preliminary data.</text>
</comment>
<dbReference type="RefSeq" id="WP_379260803.1">
    <property type="nucleotide sequence ID" value="NZ_JBHUMJ010000002.1"/>
</dbReference>
<dbReference type="Proteomes" id="UP001597540">
    <property type="component" value="Unassembled WGS sequence"/>
</dbReference>
<dbReference type="InterPro" id="IPR037038">
    <property type="entry name" value="HepT-like_sf"/>
</dbReference>
<dbReference type="PANTHER" id="PTHR33397">
    <property type="entry name" value="UPF0331 PROTEIN YUTE"/>
    <property type="match status" value="1"/>
</dbReference>
<dbReference type="InterPro" id="IPR052379">
    <property type="entry name" value="Type_VII_TA_RNase"/>
</dbReference>
<keyword evidence="6" id="KW-1185">Reference proteome</keyword>
<keyword evidence="3" id="KW-0378">Hydrolase</keyword>